<gene>
    <name evidence="2" type="ORF">ACFO8Q_07355</name>
</gene>
<dbReference type="InterPro" id="IPR013974">
    <property type="entry name" value="SAF"/>
</dbReference>
<evidence type="ECO:0000259" key="1">
    <source>
        <dbReference type="SMART" id="SM00858"/>
    </source>
</evidence>
<dbReference type="Gene3D" id="3.90.1210.10">
    <property type="entry name" value="Antifreeze-like/N-acetylneuraminic acid synthase C-terminal domain"/>
    <property type="match status" value="1"/>
</dbReference>
<dbReference type="CDD" id="cd11614">
    <property type="entry name" value="SAF_CpaB_FlgA_like"/>
    <property type="match status" value="1"/>
</dbReference>
<comment type="caution">
    <text evidence="2">The sequence shown here is derived from an EMBL/GenBank/DDBJ whole genome shotgun (WGS) entry which is preliminary data.</text>
</comment>
<dbReference type="SMART" id="SM00858">
    <property type="entry name" value="SAF"/>
    <property type="match status" value="1"/>
</dbReference>
<organism evidence="2 3">
    <name type="scientific">Effusibacillus consociatus</name>
    <dbReference type="NCBI Taxonomy" id="1117041"/>
    <lineage>
        <taxon>Bacteria</taxon>
        <taxon>Bacillati</taxon>
        <taxon>Bacillota</taxon>
        <taxon>Bacilli</taxon>
        <taxon>Bacillales</taxon>
        <taxon>Alicyclobacillaceae</taxon>
        <taxon>Effusibacillus</taxon>
    </lineage>
</organism>
<sequence length="204" mass="22075">MNRFFQFKGQRKRSTLLFALAAILAVFVGFQIQRQLQGGDQVNVLVVTHALTEFTPLAASDVEIHRLPRSAVPEDAIKSKEEAIGKYTAMGILPGSPLRKGHLLPVDSWAGMMLYSGQGGKVAMPLPLESSDSAFVQAGDEVVISGFIRQGTEQSWVVVEAPVLAKRDDVMLVAIPPEKVRDVDAIRSSGAKVRIALLPKAVKS</sequence>
<dbReference type="RefSeq" id="WP_380025098.1">
    <property type="nucleotide sequence ID" value="NZ_JBHSHC010000050.1"/>
</dbReference>
<dbReference type="Pfam" id="PF08666">
    <property type="entry name" value="SAF"/>
    <property type="match status" value="1"/>
</dbReference>
<accession>A0ABV9Q3E9</accession>
<evidence type="ECO:0000313" key="2">
    <source>
        <dbReference type="EMBL" id="MFC4767180.1"/>
    </source>
</evidence>
<feature type="domain" description="SAF" evidence="1">
    <location>
        <begin position="42"/>
        <end position="104"/>
    </location>
</feature>
<protein>
    <submittedName>
        <fullName evidence="2">SAF domain-containing protein</fullName>
    </submittedName>
</protein>
<proteinExistence type="predicted"/>
<name>A0ABV9Q3E9_9BACL</name>
<evidence type="ECO:0000313" key="3">
    <source>
        <dbReference type="Proteomes" id="UP001596002"/>
    </source>
</evidence>
<dbReference type="EMBL" id="JBHSHC010000050">
    <property type="protein sequence ID" value="MFC4767180.1"/>
    <property type="molecule type" value="Genomic_DNA"/>
</dbReference>
<reference evidence="3" key="1">
    <citation type="journal article" date="2019" name="Int. J. Syst. Evol. Microbiol.">
        <title>The Global Catalogue of Microorganisms (GCM) 10K type strain sequencing project: providing services to taxonomists for standard genome sequencing and annotation.</title>
        <authorList>
            <consortium name="The Broad Institute Genomics Platform"/>
            <consortium name="The Broad Institute Genome Sequencing Center for Infectious Disease"/>
            <person name="Wu L."/>
            <person name="Ma J."/>
        </authorList>
    </citation>
    <scope>NUCLEOTIDE SEQUENCE [LARGE SCALE GENOMIC DNA]</scope>
    <source>
        <strain evidence="3">WYCCWR 12678</strain>
    </source>
</reference>
<dbReference type="Proteomes" id="UP001596002">
    <property type="component" value="Unassembled WGS sequence"/>
</dbReference>
<keyword evidence="3" id="KW-1185">Reference proteome</keyword>